<gene>
    <name evidence="1" type="ORF">LT679_05345</name>
</gene>
<reference evidence="1 2" key="1">
    <citation type="submission" date="2021-12" db="EMBL/GenBank/DDBJ databases">
        <title>Mucilaginibacter roseus genome.</title>
        <authorList>
            <person name="Ferreira J.R."/>
            <person name="Newman J.D."/>
        </authorList>
    </citation>
    <scope>NUCLEOTIDE SEQUENCE [LARGE SCALE GENOMIC DNA]</scope>
    <source>
        <strain evidence="1 2">LMG 28454</strain>
    </source>
</reference>
<evidence type="ECO:0008006" key="3">
    <source>
        <dbReference type="Google" id="ProtNLM"/>
    </source>
</evidence>
<accession>A0ABS8U3C6</accession>
<evidence type="ECO:0000313" key="2">
    <source>
        <dbReference type="Proteomes" id="UP001199919"/>
    </source>
</evidence>
<dbReference type="SUPFAM" id="SSF48371">
    <property type="entry name" value="ARM repeat"/>
    <property type="match status" value="1"/>
</dbReference>
<dbReference type="RefSeq" id="WP_232176258.1">
    <property type="nucleotide sequence ID" value="NZ_JAJPWV010000002.1"/>
</dbReference>
<dbReference type="EMBL" id="JAJPWV010000002">
    <property type="protein sequence ID" value="MCD8740018.1"/>
    <property type="molecule type" value="Genomic_DNA"/>
</dbReference>
<dbReference type="InterPro" id="IPR016024">
    <property type="entry name" value="ARM-type_fold"/>
</dbReference>
<comment type="caution">
    <text evidence="1">The sequence shown here is derived from an EMBL/GenBank/DDBJ whole genome shotgun (WGS) entry which is preliminary data.</text>
</comment>
<name>A0ABS8U3C6_9SPHI</name>
<protein>
    <recommendedName>
        <fullName evidence="3">HEAT repeat domain-containing protein</fullName>
    </recommendedName>
</protein>
<sequence length="189" mass="21793">MLTQNELIKQISATMGKARVLSLTALMREHRFPLGELIDITFHPDKNIAFRASWLLENMIIANANEHLNDLPYLMQRFPEVIYPSSQRHYANTMIRLTSHKSSQEIKHTLTRLDLEAVVEKLFDWLIDPEVLVAVKASAAEALLNLSTRYDWIADELANQMEFLMRNGTAAIQARGKRILHQLKTRKTK</sequence>
<proteinExistence type="predicted"/>
<evidence type="ECO:0000313" key="1">
    <source>
        <dbReference type="EMBL" id="MCD8740018.1"/>
    </source>
</evidence>
<dbReference type="Proteomes" id="UP001199919">
    <property type="component" value="Unassembled WGS sequence"/>
</dbReference>
<keyword evidence="2" id="KW-1185">Reference proteome</keyword>
<organism evidence="1 2">
    <name type="scientific">Mucilaginibacter roseus</name>
    <dbReference type="NCBI Taxonomy" id="1528868"/>
    <lineage>
        <taxon>Bacteria</taxon>
        <taxon>Pseudomonadati</taxon>
        <taxon>Bacteroidota</taxon>
        <taxon>Sphingobacteriia</taxon>
        <taxon>Sphingobacteriales</taxon>
        <taxon>Sphingobacteriaceae</taxon>
        <taxon>Mucilaginibacter</taxon>
    </lineage>
</organism>